<dbReference type="Pfam" id="PF11305">
    <property type="entry name" value="DUF3107"/>
    <property type="match status" value="1"/>
</dbReference>
<accession>A0A1H0A2M1</accession>
<dbReference type="RefSeq" id="WP_093783611.1">
    <property type="nucleotide sequence ID" value="NZ_FNIE01000003.1"/>
</dbReference>
<evidence type="ECO:0000313" key="1">
    <source>
        <dbReference type="EMBL" id="SDN27213.1"/>
    </source>
</evidence>
<dbReference type="InterPro" id="IPR021456">
    <property type="entry name" value="DUF3107"/>
</dbReference>
<reference evidence="1 2" key="1">
    <citation type="submission" date="2016-10" db="EMBL/GenBank/DDBJ databases">
        <authorList>
            <person name="de Groot N.N."/>
        </authorList>
    </citation>
    <scope>NUCLEOTIDE SEQUENCE [LARGE SCALE GENOMIC DNA]</scope>
    <source>
        <strain evidence="1 2">CGMCC 4.2022</strain>
    </source>
</reference>
<dbReference type="EMBL" id="FNIE01000003">
    <property type="protein sequence ID" value="SDN27213.1"/>
    <property type="molecule type" value="Genomic_DNA"/>
</dbReference>
<protein>
    <recommendedName>
        <fullName evidence="3">ATP-binding protein</fullName>
    </recommendedName>
</protein>
<keyword evidence="2" id="KW-1185">Reference proteome</keyword>
<dbReference type="STRING" id="310781.SAMN05216259_103375"/>
<name>A0A1H0A2M1_9ACTN</name>
<sequence length="76" mass="8096">MEVKIGVQHAPREINIESAQSADEVETAVAEALSGTSKLLTLVDEHGRKVLIPADRLAYVEIGEPATRRVGFGAAL</sequence>
<dbReference type="OrthoDB" id="3268468at2"/>
<organism evidence="1 2">
    <name type="scientific">Actinacidiphila guanduensis</name>
    <dbReference type="NCBI Taxonomy" id="310781"/>
    <lineage>
        <taxon>Bacteria</taxon>
        <taxon>Bacillati</taxon>
        <taxon>Actinomycetota</taxon>
        <taxon>Actinomycetes</taxon>
        <taxon>Kitasatosporales</taxon>
        <taxon>Streptomycetaceae</taxon>
        <taxon>Actinacidiphila</taxon>
    </lineage>
</organism>
<evidence type="ECO:0000313" key="2">
    <source>
        <dbReference type="Proteomes" id="UP000199341"/>
    </source>
</evidence>
<proteinExistence type="predicted"/>
<gene>
    <name evidence="1" type="ORF">SAMN05216259_103375</name>
</gene>
<dbReference type="Proteomes" id="UP000199341">
    <property type="component" value="Unassembled WGS sequence"/>
</dbReference>
<evidence type="ECO:0008006" key="3">
    <source>
        <dbReference type="Google" id="ProtNLM"/>
    </source>
</evidence>
<dbReference type="AlphaFoldDB" id="A0A1H0A2M1"/>